<gene>
    <name evidence="3" type="ORF">LSALG_LOCUS9667</name>
</gene>
<keyword evidence="4" id="KW-1185">Reference proteome</keyword>
<dbReference type="Proteomes" id="UP001177003">
    <property type="component" value="Chromosome 1"/>
</dbReference>
<evidence type="ECO:0000259" key="2">
    <source>
        <dbReference type="Pfam" id="PF23559"/>
    </source>
</evidence>
<proteinExistence type="predicted"/>
<sequence>MAEGFLLQPNGNKAMEILGHQYFEELKLRSFFQHSMNVDVRYTMHDLINDLATSVAGDLVFRLDDEMDSSDKKQSFENFRQFSLVGLRGGSYRMLNELQRARCL</sequence>
<evidence type="ECO:0000313" key="3">
    <source>
        <dbReference type="EMBL" id="CAI9269284.1"/>
    </source>
</evidence>
<reference evidence="3" key="1">
    <citation type="submission" date="2023-04" db="EMBL/GenBank/DDBJ databases">
        <authorList>
            <person name="Vijverberg K."/>
            <person name="Xiong W."/>
            <person name="Schranz E."/>
        </authorList>
    </citation>
    <scope>NUCLEOTIDE SEQUENCE</scope>
</reference>
<dbReference type="InterPro" id="IPR058922">
    <property type="entry name" value="WHD_DRP"/>
</dbReference>
<accession>A0AA35V2M8</accession>
<evidence type="ECO:0000313" key="4">
    <source>
        <dbReference type="Proteomes" id="UP001177003"/>
    </source>
</evidence>
<dbReference type="EMBL" id="OX465077">
    <property type="protein sequence ID" value="CAI9269284.1"/>
    <property type="molecule type" value="Genomic_DNA"/>
</dbReference>
<dbReference type="AlphaFoldDB" id="A0AA35V2M8"/>
<dbReference type="Pfam" id="PF23559">
    <property type="entry name" value="WHD_DRP"/>
    <property type="match status" value="1"/>
</dbReference>
<protein>
    <recommendedName>
        <fullName evidence="2">Disease resistance protein winged helix domain-containing protein</fullName>
    </recommendedName>
</protein>
<name>A0AA35V2M8_LACSI</name>
<organism evidence="3 4">
    <name type="scientific">Lactuca saligna</name>
    <name type="common">Willowleaf lettuce</name>
    <dbReference type="NCBI Taxonomy" id="75948"/>
    <lineage>
        <taxon>Eukaryota</taxon>
        <taxon>Viridiplantae</taxon>
        <taxon>Streptophyta</taxon>
        <taxon>Embryophyta</taxon>
        <taxon>Tracheophyta</taxon>
        <taxon>Spermatophyta</taxon>
        <taxon>Magnoliopsida</taxon>
        <taxon>eudicotyledons</taxon>
        <taxon>Gunneridae</taxon>
        <taxon>Pentapetalae</taxon>
        <taxon>asterids</taxon>
        <taxon>campanulids</taxon>
        <taxon>Asterales</taxon>
        <taxon>Asteraceae</taxon>
        <taxon>Cichorioideae</taxon>
        <taxon>Cichorieae</taxon>
        <taxon>Lactucinae</taxon>
        <taxon>Lactuca</taxon>
    </lineage>
</organism>
<keyword evidence="1" id="KW-0547">Nucleotide-binding</keyword>
<feature type="domain" description="Disease resistance protein winged helix" evidence="2">
    <location>
        <begin position="1"/>
        <end position="52"/>
    </location>
</feature>
<evidence type="ECO:0000256" key="1">
    <source>
        <dbReference type="ARBA" id="ARBA00022741"/>
    </source>
</evidence>